<protein>
    <submittedName>
        <fullName evidence="1">Uncharacterized protein</fullName>
    </submittedName>
</protein>
<dbReference type="AlphaFoldDB" id="A0A0A9HBX4"/>
<sequence length="46" mass="4913">MLHQSWLGRLAHQRCPGLALLAPHRIPTICLPGSSLGLAAGNWLGK</sequence>
<organism evidence="1">
    <name type="scientific">Arundo donax</name>
    <name type="common">Giant reed</name>
    <name type="synonym">Donax arundinaceus</name>
    <dbReference type="NCBI Taxonomy" id="35708"/>
    <lineage>
        <taxon>Eukaryota</taxon>
        <taxon>Viridiplantae</taxon>
        <taxon>Streptophyta</taxon>
        <taxon>Embryophyta</taxon>
        <taxon>Tracheophyta</taxon>
        <taxon>Spermatophyta</taxon>
        <taxon>Magnoliopsida</taxon>
        <taxon>Liliopsida</taxon>
        <taxon>Poales</taxon>
        <taxon>Poaceae</taxon>
        <taxon>PACMAD clade</taxon>
        <taxon>Arundinoideae</taxon>
        <taxon>Arundineae</taxon>
        <taxon>Arundo</taxon>
    </lineage>
</organism>
<accession>A0A0A9HBX4</accession>
<reference evidence="1" key="1">
    <citation type="submission" date="2014-09" db="EMBL/GenBank/DDBJ databases">
        <authorList>
            <person name="Magalhaes I.L.F."/>
            <person name="Oliveira U."/>
            <person name="Santos F.R."/>
            <person name="Vidigal T.H.D.A."/>
            <person name="Brescovit A.D."/>
            <person name="Santos A.J."/>
        </authorList>
    </citation>
    <scope>NUCLEOTIDE SEQUENCE</scope>
    <source>
        <tissue evidence="1">Shoot tissue taken approximately 20 cm above the soil surface</tissue>
    </source>
</reference>
<dbReference type="EMBL" id="GBRH01165545">
    <property type="protein sequence ID" value="JAE32351.1"/>
    <property type="molecule type" value="Transcribed_RNA"/>
</dbReference>
<proteinExistence type="predicted"/>
<name>A0A0A9HBX4_ARUDO</name>
<reference evidence="1" key="2">
    <citation type="journal article" date="2015" name="Data Brief">
        <title>Shoot transcriptome of the giant reed, Arundo donax.</title>
        <authorList>
            <person name="Barrero R.A."/>
            <person name="Guerrero F.D."/>
            <person name="Moolhuijzen P."/>
            <person name="Goolsby J.A."/>
            <person name="Tidwell J."/>
            <person name="Bellgard S.E."/>
            <person name="Bellgard M.I."/>
        </authorList>
    </citation>
    <scope>NUCLEOTIDE SEQUENCE</scope>
    <source>
        <tissue evidence="1">Shoot tissue taken approximately 20 cm above the soil surface</tissue>
    </source>
</reference>
<evidence type="ECO:0000313" key="1">
    <source>
        <dbReference type="EMBL" id="JAE32351.1"/>
    </source>
</evidence>